<evidence type="ECO:0000256" key="1">
    <source>
        <dbReference type="ARBA" id="ARBA00004561"/>
    </source>
</evidence>
<evidence type="ECO:0000256" key="3">
    <source>
        <dbReference type="ARBA" id="ARBA00022729"/>
    </source>
</evidence>
<dbReference type="AlphaFoldDB" id="A0A6I0S311"/>
<feature type="domain" description="Major fimbrial subunit protein N-terminal" evidence="5">
    <location>
        <begin position="56"/>
        <end position="181"/>
    </location>
</feature>
<gene>
    <name evidence="6" type="ORF">GAN59_15895</name>
</gene>
<comment type="subcellular location">
    <subcellularLocation>
        <location evidence="1">Fimbrium</location>
    </subcellularLocation>
</comment>
<dbReference type="PROSITE" id="PS00018">
    <property type="entry name" value="EF_HAND_1"/>
    <property type="match status" value="1"/>
</dbReference>
<protein>
    <submittedName>
        <fullName evidence="6">DUF4906 domain-containing protein</fullName>
    </submittedName>
</protein>
<accession>A0A6I0S311</accession>
<dbReference type="Pfam" id="PF06321">
    <property type="entry name" value="P_gingi_FimA"/>
    <property type="match status" value="1"/>
</dbReference>
<sequence>MKKQNNILKVIKNIIYLVFVCIFVNACTDEEVYKTSNVKEGIPVDIKFNLSIPDMDQVTTRSLNDAQQSQVNDLYVLVFDMNGQKITGKFYSTEEIVSSLANKSSGSLSLKTTSGERRIYAIANVQKTELSNISSQLETVETVEDLFAAVGTLTTAENVDRTVAGLTMSGAFESDQDTEENKAIGHCVINENGGISNGKVYLTRLDSHITFKISTGPEVISFTPTSWQVKYVPKKSALIAQNTNILEEGDYTDSSVSNKFGTSTADKSRTFDFYMLENIKKAQEYEGKSIAANVANMSEEKKKEEYAKREEEIKQIIDTNDDGSIKSCKNTGVYKYSEKYATYVEIKGSLEIEHANGIRVAYVTYRIHLGGGISNPSNFTSKRNTKYTYTMQINNVDDIVVEVEENNERRPGVEGDVIDAEVQVRTLDAHYNCFIMGFSYNNVADKDGNPNLKFVVKTPFVSADITEESIKDEEGAPSKQDYHWLRFLSHGSYNSSETMQVYKKSNTVDLFGLAEDVIARYSDDKDKDKNKLYYYTVFIDEYYYTEAPKGQSWGSDASTYWRHFANADNRYVMLVYSPKYSADGNSSHASARYLITQRSIQTYYSTQASTALGMEHLNETGAATWGKPGITANKKNGLWNTWQYLSKNSKWDSHTKRTETDLEKNTFVTKSDAIALARCLSRNRDENGDGVITTDEVKWYVPTSDQLLGMYLGAESLPSPLIDADNIDWNNLQTGDRGLYHYITSDNKRVWADEGGSVGDINKAWNTGAARNFRCVRNLGIDIPKGGNITQSTGVAEEAFEYKNNVKVKIYNQTIKGDEEIYADRIFDLSLLTDLNKRGRINIGEIGLHDNFSSGNKPYRAFQMSKDFLDYKTGESNKTVYTSTTDKTIVPMTTWNMLVRSYSYDTIKKDYYLRTDNDDSYCKNYSEEANDRGAWRAPNQREVMIMSMENFSYIQDSYTRTWWRKNHNRHFGVNGGNLYLDNTDQWYQRARIRCVRDVEIVK</sequence>
<comment type="caution">
    <text evidence="6">The sequence shown here is derived from an EMBL/GenBank/DDBJ whole genome shotgun (WGS) entry which is preliminary data.</text>
</comment>
<evidence type="ECO:0000256" key="4">
    <source>
        <dbReference type="ARBA" id="ARBA00023263"/>
    </source>
</evidence>
<name>A0A6I0S311_BACT4</name>
<dbReference type="EMBL" id="WCRS01000012">
    <property type="protein sequence ID" value="KAB4471991.1"/>
    <property type="molecule type" value="Genomic_DNA"/>
</dbReference>
<evidence type="ECO:0000259" key="5">
    <source>
        <dbReference type="Pfam" id="PF06321"/>
    </source>
</evidence>
<dbReference type="Gene3D" id="2.60.40.2580">
    <property type="match status" value="1"/>
</dbReference>
<evidence type="ECO:0000313" key="7">
    <source>
        <dbReference type="Proteomes" id="UP000488521"/>
    </source>
</evidence>
<proteinExistence type="inferred from homology"/>
<reference evidence="6 7" key="1">
    <citation type="journal article" date="2019" name="Nat. Med.">
        <title>A library of human gut bacterial isolates paired with longitudinal multiomics data enables mechanistic microbiome research.</title>
        <authorList>
            <person name="Poyet M."/>
            <person name="Groussin M."/>
            <person name="Gibbons S.M."/>
            <person name="Avila-Pacheco J."/>
            <person name="Jiang X."/>
            <person name="Kearney S.M."/>
            <person name="Perrotta A.R."/>
            <person name="Berdy B."/>
            <person name="Zhao S."/>
            <person name="Lieberman T.D."/>
            <person name="Swanson P.K."/>
            <person name="Smith M."/>
            <person name="Roesemann S."/>
            <person name="Alexander J.E."/>
            <person name="Rich S.A."/>
            <person name="Livny J."/>
            <person name="Vlamakis H."/>
            <person name="Clish C."/>
            <person name="Bullock K."/>
            <person name="Deik A."/>
            <person name="Scott J."/>
            <person name="Pierce K.A."/>
            <person name="Xavier R.J."/>
            <person name="Alm E.J."/>
        </authorList>
    </citation>
    <scope>NUCLEOTIDE SEQUENCE [LARGE SCALE GENOMIC DNA]</scope>
    <source>
        <strain evidence="6 7">BIOML-A156</strain>
    </source>
</reference>
<keyword evidence="3" id="KW-0732">Signal</keyword>
<evidence type="ECO:0000256" key="2">
    <source>
        <dbReference type="ARBA" id="ARBA00006011"/>
    </source>
</evidence>
<dbReference type="GO" id="GO:0009289">
    <property type="term" value="C:pilus"/>
    <property type="evidence" value="ECO:0007669"/>
    <property type="project" value="UniProtKB-SubCell"/>
</dbReference>
<dbReference type="InterPro" id="IPR029141">
    <property type="entry name" value="FimA_N"/>
</dbReference>
<dbReference type="Proteomes" id="UP000488521">
    <property type="component" value="Unassembled WGS sequence"/>
</dbReference>
<dbReference type="InterPro" id="IPR018247">
    <property type="entry name" value="EF_Hand_1_Ca_BS"/>
</dbReference>
<organism evidence="6 7">
    <name type="scientific">Bacteroides thetaiotaomicron</name>
    <dbReference type="NCBI Taxonomy" id="818"/>
    <lineage>
        <taxon>Bacteria</taxon>
        <taxon>Pseudomonadati</taxon>
        <taxon>Bacteroidota</taxon>
        <taxon>Bacteroidia</taxon>
        <taxon>Bacteroidales</taxon>
        <taxon>Bacteroidaceae</taxon>
        <taxon>Bacteroides</taxon>
    </lineage>
</organism>
<dbReference type="RefSeq" id="WP_373251359.1">
    <property type="nucleotide sequence ID" value="NZ_CAXTFL010000016.1"/>
</dbReference>
<evidence type="ECO:0000313" key="6">
    <source>
        <dbReference type="EMBL" id="KAB4471991.1"/>
    </source>
</evidence>
<keyword evidence="4" id="KW-0281">Fimbrium</keyword>
<comment type="similarity">
    <text evidence="2">Belongs to the bacteroidetes fimbrillin superfamily. FimA/Mfa1 family.</text>
</comment>